<evidence type="ECO:0000313" key="3">
    <source>
        <dbReference type="Proteomes" id="UP000266841"/>
    </source>
</evidence>
<feature type="compositionally biased region" description="Polar residues" evidence="1">
    <location>
        <begin position="25"/>
        <end position="36"/>
    </location>
</feature>
<sequence length="97" mass="11205">MSVLLDARTRRKMRGQLSMRPTRCPSPSSLTINTGPPRSEEKKNKRTAQVAYLLGVQVRVRRQSMLALLDEEDRKRAAQYASHLVFKSEFTDENRRS</sequence>
<protein>
    <submittedName>
        <fullName evidence="2">Uncharacterized protein</fullName>
    </submittedName>
</protein>
<dbReference type="AlphaFoldDB" id="K0RM70"/>
<comment type="caution">
    <text evidence="2">The sequence shown here is derived from an EMBL/GenBank/DDBJ whole genome shotgun (WGS) entry which is preliminary data.</text>
</comment>
<gene>
    <name evidence="2" type="ORF">THAOC_33429</name>
</gene>
<evidence type="ECO:0000256" key="1">
    <source>
        <dbReference type="SAM" id="MobiDB-lite"/>
    </source>
</evidence>
<keyword evidence="3" id="KW-1185">Reference proteome</keyword>
<proteinExistence type="predicted"/>
<dbReference type="EMBL" id="AGNL01046591">
    <property type="protein sequence ID" value="EJK47822.1"/>
    <property type="molecule type" value="Genomic_DNA"/>
</dbReference>
<accession>K0RM70</accession>
<organism evidence="2 3">
    <name type="scientific">Thalassiosira oceanica</name>
    <name type="common">Marine diatom</name>
    <dbReference type="NCBI Taxonomy" id="159749"/>
    <lineage>
        <taxon>Eukaryota</taxon>
        <taxon>Sar</taxon>
        <taxon>Stramenopiles</taxon>
        <taxon>Ochrophyta</taxon>
        <taxon>Bacillariophyta</taxon>
        <taxon>Coscinodiscophyceae</taxon>
        <taxon>Thalassiosirophycidae</taxon>
        <taxon>Thalassiosirales</taxon>
        <taxon>Thalassiosiraceae</taxon>
        <taxon>Thalassiosira</taxon>
    </lineage>
</organism>
<feature type="region of interest" description="Disordered" evidence="1">
    <location>
        <begin position="1"/>
        <end position="46"/>
    </location>
</feature>
<name>K0RM70_THAOC</name>
<reference evidence="2 3" key="1">
    <citation type="journal article" date="2012" name="Genome Biol.">
        <title>Genome and low-iron response of an oceanic diatom adapted to chronic iron limitation.</title>
        <authorList>
            <person name="Lommer M."/>
            <person name="Specht M."/>
            <person name="Roy A.S."/>
            <person name="Kraemer L."/>
            <person name="Andreson R."/>
            <person name="Gutowska M.A."/>
            <person name="Wolf J."/>
            <person name="Bergner S.V."/>
            <person name="Schilhabel M.B."/>
            <person name="Klostermeier U.C."/>
            <person name="Beiko R.G."/>
            <person name="Rosenstiel P."/>
            <person name="Hippler M."/>
            <person name="Laroche J."/>
        </authorList>
    </citation>
    <scope>NUCLEOTIDE SEQUENCE [LARGE SCALE GENOMIC DNA]</scope>
    <source>
        <strain evidence="2 3">CCMP1005</strain>
    </source>
</reference>
<evidence type="ECO:0000313" key="2">
    <source>
        <dbReference type="EMBL" id="EJK47822.1"/>
    </source>
</evidence>
<dbReference type="Proteomes" id="UP000266841">
    <property type="component" value="Unassembled WGS sequence"/>
</dbReference>